<proteinExistence type="predicted"/>
<keyword evidence="1" id="KW-1133">Transmembrane helix</keyword>
<sequence>MSPPYTSITAKRPTCLGWADGAAVPSLAGTNLFVFFLSYSRFLLCSLIYVYVCVLTCCCCCYGFFSVKAKEREAIAHRENIYIYIYTRNKRSIDKNIRRKKKEALKKMAISEKKCLFIRVALYLLFIAAYAAGVVVFIIRFSNYWAAAGFF</sequence>
<keyword evidence="3" id="KW-1185">Reference proteome</keyword>
<feature type="non-terminal residue" evidence="2">
    <location>
        <position position="151"/>
    </location>
</feature>
<organism evidence="2 3">
    <name type="scientific">Trypanosoma cruzi (strain CL Brener)</name>
    <dbReference type="NCBI Taxonomy" id="353153"/>
    <lineage>
        <taxon>Eukaryota</taxon>
        <taxon>Discoba</taxon>
        <taxon>Euglenozoa</taxon>
        <taxon>Kinetoplastea</taxon>
        <taxon>Metakinetoplastina</taxon>
        <taxon>Trypanosomatida</taxon>
        <taxon>Trypanosomatidae</taxon>
        <taxon>Trypanosoma</taxon>
        <taxon>Schizotrypanum</taxon>
    </lineage>
</organism>
<reference evidence="2 3" key="1">
    <citation type="journal article" date="2005" name="Science">
        <title>The genome sequence of Trypanosoma cruzi, etiologic agent of Chagas disease.</title>
        <authorList>
            <person name="El-Sayed N.M."/>
            <person name="Myler P.J."/>
            <person name="Bartholomeu D.C."/>
            <person name="Nilsson D."/>
            <person name="Aggarwal G."/>
            <person name="Tran A.N."/>
            <person name="Ghedin E."/>
            <person name="Worthey E.A."/>
            <person name="Delcher A.L."/>
            <person name="Blandin G."/>
            <person name="Westenberger S.J."/>
            <person name="Caler E."/>
            <person name="Cerqueira G.C."/>
            <person name="Branche C."/>
            <person name="Haas B."/>
            <person name="Anupama A."/>
            <person name="Arner E."/>
            <person name="Aslund L."/>
            <person name="Attipoe P."/>
            <person name="Bontempi E."/>
            <person name="Bringaud F."/>
            <person name="Burton P."/>
            <person name="Cadag E."/>
            <person name="Campbell D.A."/>
            <person name="Carrington M."/>
            <person name="Crabtree J."/>
            <person name="Darban H."/>
            <person name="da Silveira J.F."/>
            <person name="de Jong P."/>
            <person name="Edwards K."/>
            <person name="Englund P.T."/>
            <person name="Fazelina G."/>
            <person name="Feldblyum T."/>
            <person name="Ferella M."/>
            <person name="Frasch A.C."/>
            <person name="Gull K."/>
            <person name="Horn D."/>
            <person name="Hou L."/>
            <person name="Huang Y."/>
            <person name="Kindlund E."/>
            <person name="Klingbeil M."/>
            <person name="Kluge S."/>
            <person name="Koo H."/>
            <person name="Lacerda D."/>
            <person name="Levin M.J."/>
            <person name="Lorenzi H."/>
            <person name="Louie T."/>
            <person name="Machado C.R."/>
            <person name="McCulloch R."/>
            <person name="McKenna A."/>
            <person name="Mizuno Y."/>
            <person name="Mottram J.C."/>
            <person name="Nelson S."/>
            <person name="Ochaya S."/>
            <person name="Osoegawa K."/>
            <person name="Pai G."/>
            <person name="Parsons M."/>
            <person name="Pentony M."/>
            <person name="Pettersson U."/>
            <person name="Pop M."/>
            <person name="Ramirez J.L."/>
            <person name="Rinta J."/>
            <person name="Robertson L."/>
            <person name="Salzberg S.L."/>
            <person name="Sanchez D.O."/>
            <person name="Seyler A."/>
            <person name="Sharma R."/>
            <person name="Shetty J."/>
            <person name="Simpson A.J."/>
            <person name="Sisk E."/>
            <person name="Tammi M.T."/>
            <person name="Tarleton R."/>
            <person name="Teixeira S."/>
            <person name="Van Aken S."/>
            <person name="Vogt C."/>
            <person name="Ward P.N."/>
            <person name="Wickstead B."/>
            <person name="Wortman J."/>
            <person name="White O."/>
            <person name="Fraser C.M."/>
            <person name="Stuart K.D."/>
            <person name="Andersson B."/>
        </authorList>
    </citation>
    <scope>NUCLEOTIDE SEQUENCE [LARGE SCALE GENOMIC DNA]</scope>
    <source>
        <strain evidence="2 3">CL Brener</strain>
    </source>
</reference>
<dbReference type="AlphaFoldDB" id="Q4CKU5"/>
<evidence type="ECO:0000256" key="1">
    <source>
        <dbReference type="SAM" id="Phobius"/>
    </source>
</evidence>
<keyword evidence="1" id="KW-0472">Membrane</keyword>
<gene>
    <name evidence="2" type="ORF">Tc00.1047053428403.10</name>
</gene>
<dbReference type="InParanoid" id="Q4CKU5"/>
<keyword evidence="1" id="KW-0812">Transmembrane</keyword>
<dbReference type="Proteomes" id="UP000002296">
    <property type="component" value="Unassembled WGS sequence"/>
</dbReference>
<evidence type="ECO:0008006" key="4">
    <source>
        <dbReference type="Google" id="ProtNLM"/>
    </source>
</evidence>
<evidence type="ECO:0000313" key="3">
    <source>
        <dbReference type="Proteomes" id="UP000002296"/>
    </source>
</evidence>
<dbReference type="EMBL" id="AAHK01006108">
    <property type="protein sequence ID" value="EAN80897.1"/>
    <property type="molecule type" value="Genomic_DNA"/>
</dbReference>
<feature type="transmembrane region" description="Helical" evidence="1">
    <location>
        <begin position="41"/>
        <end position="65"/>
    </location>
</feature>
<name>Q4CKU5_TRYCC</name>
<protein>
    <recommendedName>
        <fullName evidence="4">Transmembrane protein</fullName>
    </recommendedName>
</protein>
<comment type="caution">
    <text evidence="2">The sequence shown here is derived from an EMBL/GenBank/DDBJ whole genome shotgun (WGS) entry which is preliminary data.</text>
</comment>
<dbReference type="PaxDb" id="353153-Q4CKU5"/>
<accession>Q4CKU5</accession>
<evidence type="ECO:0000313" key="2">
    <source>
        <dbReference type="EMBL" id="EAN80897.1"/>
    </source>
</evidence>
<dbReference type="KEGG" id="tcr:428403.10"/>
<dbReference type="RefSeq" id="XP_802343.1">
    <property type="nucleotide sequence ID" value="XM_797250.1"/>
</dbReference>
<dbReference type="GeneID" id="3531559"/>
<feature type="transmembrane region" description="Helical" evidence="1">
    <location>
        <begin position="116"/>
        <end position="141"/>
    </location>
</feature>